<gene>
    <name evidence="3" type="ORF">GUITHDRAFT_117935</name>
</gene>
<sequence length="298" mass="33147">MQPLFVNVGNRTRFYFNMRLGVSESFANFDQARIMFTGPSRTSSIITWISKSRSVLGSQRQFASSTWFEDTDEGGPWVVEKLVLYDTNANGVLFTRQVLAQMADRVNLTVYVWTQYMTNCSAVKDSPCTASGGHCIDRQLVAGLMPMSLCSCSGENLWSDSQMCIDIQQAATYNSQVDPSSPLPQDMKPSSGSSQVGGQWVSNSSSTGNTVATSLRVDDSPPTSSVANLLQILGLSVMILFLIYAVYLTSTRLQAIKQLFFYRRPSRAMRRPQDSFSHFDLPRVPGRQSSSLRRSSNW</sequence>
<dbReference type="PaxDb" id="55529-EKX35902"/>
<keyword evidence="2" id="KW-0812">Transmembrane</keyword>
<accession>L1IIJ0</accession>
<evidence type="ECO:0000313" key="5">
    <source>
        <dbReference type="Proteomes" id="UP000011087"/>
    </source>
</evidence>
<name>L1IIJ0_GUITC</name>
<feature type="region of interest" description="Disordered" evidence="1">
    <location>
        <begin position="175"/>
        <end position="207"/>
    </location>
</feature>
<organism evidence="3">
    <name type="scientific">Guillardia theta (strain CCMP2712)</name>
    <name type="common">Cryptophyte</name>
    <dbReference type="NCBI Taxonomy" id="905079"/>
    <lineage>
        <taxon>Eukaryota</taxon>
        <taxon>Cryptophyceae</taxon>
        <taxon>Pyrenomonadales</taxon>
        <taxon>Geminigeraceae</taxon>
        <taxon>Guillardia</taxon>
    </lineage>
</organism>
<keyword evidence="2" id="KW-0472">Membrane</keyword>
<evidence type="ECO:0000256" key="1">
    <source>
        <dbReference type="SAM" id="MobiDB-lite"/>
    </source>
</evidence>
<dbReference type="HOGENOM" id="CLU_935212_0_0_1"/>
<evidence type="ECO:0000313" key="4">
    <source>
        <dbReference type="EnsemblProtists" id="EKX35902"/>
    </source>
</evidence>
<feature type="compositionally biased region" description="Polar residues" evidence="1">
    <location>
        <begin position="287"/>
        <end position="298"/>
    </location>
</feature>
<reference evidence="4" key="3">
    <citation type="submission" date="2016-03" db="UniProtKB">
        <authorList>
            <consortium name="EnsemblProtists"/>
        </authorList>
    </citation>
    <scope>IDENTIFICATION</scope>
</reference>
<reference evidence="5" key="2">
    <citation type="submission" date="2012-11" db="EMBL/GenBank/DDBJ databases">
        <authorList>
            <person name="Kuo A."/>
            <person name="Curtis B.A."/>
            <person name="Tanifuji G."/>
            <person name="Burki F."/>
            <person name="Gruber A."/>
            <person name="Irimia M."/>
            <person name="Maruyama S."/>
            <person name="Arias M.C."/>
            <person name="Ball S.G."/>
            <person name="Gile G.H."/>
            <person name="Hirakawa Y."/>
            <person name="Hopkins J.F."/>
            <person name="Rensing S.A."/>
            <person name="Schmutz J."/>
            <person name="Symeonidi A."/>
            <person name="Elias M."/>
            <person name="Eveleigh R.J."/>
            <person name="Herman E.K."/>
            <person name="Klute M.J."/>
            <person name="Nakayama T."/>
            <person name="Obornik M."/>
            <person name="Reyes-Prieto A."/>
            <person name="Armbrust E.V."/>
            <person name="Aves S.J."/>
            <person name="Beiko R.G."/>
            <person name="Coutinho P."/>
            <person name="Dacks J.B."/>
            <person name="Durnford D.G."/>
            <person name="Fast N.M."/>
            <person name="Green B.R."/>
            <person name="Grisdale C."/>
            <person name="Hempe F."/>
            <person name="Henrissat B."/>
            <person name="Hoppner M.P."/>
            <person name="Ishida K.-I."/>
            <person name="Kim E."/>
            <person name="Koreny L."/>
            <person name="Kroth P.G."/>
            <person name="Liu Y."/>
            <person name="Malik S.-B."/>
            <person name="Maier U.G."/>
            <person name="McRose D."/>
            <person name="Mock T."/>
            <person name="Neilson J.A."/>
            <person name="Onodera N.T."/>
            <person name="Poole A.M."/>
            <person name="Pritham E.J."/>
            <person name="Richards T.A."/>
            <person name="Rocap G."/>
            <person name="Roy S.W."/>
            <person name="Sarai C."/>
            <person name="Schaack S."/>
            <person name="Shirato S."/>
            <person name="Slamovits C.H."/>
            <person name="Spencer D.F."/>
            <person name="Suzuki S."/>
            <person name="Worden A.Z."/>
            <person name="Zauner S."/>
            <person name="Barry K."/>
            <person name="Bell C."/>
            <person name="Bharti A.K."/>
            <person name="Crow J.A."/>
            <person name="Grimwood J."/>
            <person name="Kramer R."/>
            <person name="Lindquist E."/>
            <person name="Lucas S."/>
            <person name="Salamov A."/>
            <person name="McFadden G.I."/>
            <person name="Lane C.E."/>
            <person name="Keeling P.J."/>
            <person name="Gray M.W."/>
            <person name="Grigoriev I.V."/>
            <person name="Archibald J.M."/>
        </authorList>
    </citation>
    <scope>NUCLEOTIDE SEQUENCE</scope>
    <source>
        <strain evidence="5">CCMP2712</strain>
    </source>
</reference>
<feature type="region of interest" description="Disordered" evidence="1">
    <location>
        <begin position="272"/>
        <end position="298"/>
    </location>
</feature>
<dbReference type="AlphaFoldDB" id="L1IIJ0"/>
<dbReference type="GeneID" id="17292636"/>
<keyword evidence="5" id="KW-1185">Reference proteome</keyword>
<dbReference type="EMBL" id="JH993082">
    <property type="protein sequence ID" value="EKX35902.1"/>
    <property type="molecule type" value="Genomic_DNA"/>
</dbReference>
<dbReference type="Proteomes" id="UP000011087">
    <property type="component" value="Unassembled WGS sequence"/>
</dbReference>
<reference evidence="3 5" key="1">
    <citation type="journal article" date="2012" name="Nature">
        <title>Algal genomes reveal evolutionary mosaicism and the fate of nucleomorphs.</title>
        <authorList>
            <consortium name="DOE Joint Genome Institute"/>
            <person name="Curtis B.A."/>
            <person name="Tanifuji G."/>
            <person name="Burki F."/>
            <person name="Gruber A."/>
            <person name="Irimia M."/>
            <person name="Maruyama S."/>
            <person name="Arias M.C."/>
            <person name="Ball S.G."/>
            <person name="Gile G.H."/>
            <person name="Hirakawa Y."/>
            <person name="Hopkins J.F."/>
            <person name="Kuo A."/>
            <person name="Rensing S.A."/>
            <person name="Schmutz J."/>
            <person name="Symeonidi A."/>
            <person name="Elias M."/>
            <person name="Eveleigh R.J."/>
            <person name="Herman E.K."/>
            <person name="Klute M.J."/>
            <person name="Nakayama T."/>
            <person name="Obornik M."/>
            <person name="Reyes-Prieto A."/>
            <person name="Armbrust E.V."/>
            <person name="Aves S.J."/>
            <person name="Beiko R.G."/>
            <person name="Coutinho P."/>
            <person name="Dacks J.B."/>
            <person name="Durnford D.G."/>
            <person name="Fast N.M."/>
            <person name="Green B.R."/>
            <person name="Grisdale C.J."/>
            <person name="Hempel F."/>
            <person name="Henrissat B."/>
            <person name="Hoppner M.P."/>
            <person name="Ishida K."/>
            <person name="Kim E."/>
            <person name="Koreny L."/>
            <person name="Kroth P.G."/>
            <person name="Liu Y."/>
            <person name="Malik S.B."/>
            <person name="Maier U.G."/>
            <person name="McRose D."/>
            <person name="Mock T."/>
            <person name="Neilson J.A."/>
            <person name="Onodera N.T."/>
            <person name="Poole A.M."/>
            <person name="Pritham E.J."/>
            <person name="Richards T.A."/>
            <person name="Rocap G."/>
            <person name="Roy S.W."/>
            <person name="Sarai C."/>
            <person name="Schaack S."/>
            <person name="Shirato S."/>
            <person name="Slamovits C.H."/>
            <person name="Spencer D.F."/>
            <person name="Suzuki S."/>
            <person name="Worden A.Z."/>
            <person name="Zauner S."/>
            <person name="Barry K."/>
            <person name="Bell C."/>
            <person name="Bharti A.K."/>
            <person name="Crow J.A."/>
            <person name="Grimwood J."/>
            <person name="Kramer R."/>
            <person name="Lindquist E."/>
            <person name="Lucas S."/>
            <person name="Salamov A."/>
            <person name="McFadden G.I."/>
            <person name="Lane C.E."/>
            <person name="Keeling P.J."/>
            <person name="Gray M.W."/>
            <person name="Grigoriev I.V."/>
            <person name="Archibald J.M."/>
        </authorList>
    </citation>
    <scope>NUCLEOTIDE SEQUENCE</scope>
    <source>
        <strain evidence="3 5">CCMP2712</strain>
    </source>
</reference>
<proteinExistence type="predicted"/>
<protein>
    <submittedName>
        <fullName evidence="3 4">Uncharacterized protein</fullName>
    </submittedName>
</protein>
<evidence type="ECO:0000256" key="2">
    <source>
        <dbReference type="SAM" id="Phobius"/>
    </source>
</evidence>
<dbReference type="EnsemblProtists" id="EKX35902">
    <property type="protein sequence ID" value="EKX35902"/>
    <property type="gene ID" value="GUITHDRAFT_117935"/>
</dbReference>
<keyword evidence="2" id="KW-1133">Transmembrane helix</keyword>
<feature type="transmembrane region" description="Helical" evidence="2">
    <location>
        <begin position="229"/>
        <end position="248"/>
    </location>
</feature>
<evidence type="ECO:0000313" key="3">
    <source>
        <dbReference type="EMBL" id="EKX35902.1"/>
    </source>
</evidence>
<dbReference type="KEGG" id="gtt:GUITHDRAFT_117935"/>
<feature type="compositionally biased region" description="Low complexity" evidence="1">
    <location>
        <begin position="190"/>
        <end position="206"/>
    </location>
</feature>
<dbReference type="RefSeq" id="XP_005822882.1">
    <property type="nucleotide sequence ID" value="XM_005822825.1"/>
</dbReference>